<gene>
    <name evidence="2" type="ORF">LCGC14_1942140</name>
</gene>
<feature type="transmembrane region" description="Helical" evidence="1">
    <location>
        <begin position="20"/>
        <end position="41"/>
    </location>
</feature>
<dbReference type="EMBL" id="LAZR01021038">
    <property type="protein sequence ID" value="KKL86690.1"/>
    <property type="molecule type" value="Genomic_DNA"/>
</dbReference>
<reference evidence="2" key="1">
    <citation type="journal article" date="2015" name="Nature">
        <title>Complex archaea that bridge the gap between prokaryotes and eukaryotes.</title>
        <authorList>
            <person name="Spang A."/>
            <person name="Saw J.H."/>
            <person name="Jorgensen S.L."/>
            <person name="Zaremba-Niedzwiedzka K."/>
            <person name="Martijn J."/>
            <person name="Lind A.E."/>
            <person name="van Eijk R."/>
            <person name="Schleper C."/>
            <person name="Guy L."/>
            <person name="Ettema T.J."/>
        </authorList>
    </citation>
    <scope>NUCLEOTIDE SEQUENCE</scope>
</reference>
<keyword evidence="1" id="KW-1133">Transmembrane helix</keyword>
<proteinExistence type="predicted"/>
<feature type="non-terminal residue" evidence="2">
    <location>
        <position position="1"/>
    </location>
</feature>
<evidence type="ECO:0000256" key="1">
    <source>
        <dbReference type="SAM" id="Phobius"/>
    </source>
</evidence>
<name>A0A0F9HYA5_9ZZZZ</name>
<organism evidence="2">
    <name type="scientific">marine sediment metagenome</name>
    <dbReference type="NCBI Taxonomy" id="412755"/>
    <lineage>
        <taxon>unclassified sequences</taxon>
        <taxon>metagenomes</taxon>
        <taxon>ecological metagenomes</taxon>
    </lineage>
</organism>
<comment type="caution">
    <text evidence="2">The sequence shown here is derived from an EMBL/GenBank/DDBJ whole genome shotgun (WGS) entry which is preliminary data.</text>
</comment>
<evidence type="ECO:0000313" key="2">
    <source>
        <dbReference type="EMBL" id="KKL86690.1"/>
    </source>
</evidence>
<sequence>MILWPLTRKTMSHWIYWDTIIFGGALGIIGGIPVFMGVSVYKFISWSIKNIAFSKEEKVQIAVGSISKEEVK</sequence>
<protein>
    <submittedName>
        <fullName evidence="2">Uncharacterized protein</fullName>
    </submittedName>
</protein>
<dbReference type="AlphaFoldDB" id="A0A0F9HYA5"/>
<keyword evidence="1" id="KW-0812">Transmembrane</keyword>
<keyword evidence="1" id="KW-0472">Membrane</keyword>
<accession>A0A0F9HYA5</accession>